<dbReference type="RefSeq" id="WP_038604520.1">
    <property type="nucleotide sequence ID" value="NZ_CP008944.1"/>
</dbReference>
<sequence length="107" mass="10969">MGGLEQLRLDSAAASEALRQGMHELEGQLSRHVAELPAVPPGAVDAGFAGYGERLNQALLSLHEAAAGHLRQAMRAVEQAQGHVSAAQAADLEGSSLFGSSQAQGGK</sequence>
<organism evidence="1 2">
    <name type="scientific">Corynebacterium atypicum</name>
    <dbReference type="NCBI Taxonomy" id="191610"/>
    <lineage>
        <taxon>Bacteria</taxon>
        <taxon>Bacillati</taxon>
        <taxon>Actinomycetota</taxon>
        <taxon>Actinomycetes</taxon>
        <taxon>Mycobacteriales</taxon>
        <taxon>Corynebacteriaceae</taxon>
        <taxon>Corynebacterium</taxon>
    </lineage>
</organism>
<dbReference type="EMBL" id="CP008944">
    <property type="protein sequence ID" value="AIG63706.1"/>
    <property type="molecule type" value="Genomic_DNA"/>
</dbReference>
<reference evidence="1 2" key="1">
    <citation type="submission" date="2014-07" db="EMBL/GenBank/DDBJ databases">
        <title>Complete genome sequence of Corynebacterium atypicum DSM 44849: identifiction of the mycolic acid biosynthesis genes.</title>
        <authorList>
            <person name="Tippelt A."/>
            <person name="Mollmann S."/>
            <person name="Albersmeier A."/>
            <person name="Jaenicke S."/>
            <person name="Ruckert C."/>
            <person name="Tauch A."/>
        </authorList>
    </citation>
    <scope>NUCLEOTIDE SEQUENCE [LARGE SCALE GENOMIC DNA]</scope>
    <source>
        <strain evidence="1 2">R2070</strain>
    </source>
</reference>
<accession>A0ABM5QLP8</accession>
<evidence type="ECO:0000313" key="2">
    <source>
        <dbReference type="Proteomes" id="UP000028504"/>
    </source>
</evidence>
<evidence type="ECO:0008006" key="3">
    <source>
        <dbReference type="Google" id="ProtNLM"/>
    </source>
</evidence>
<evidence type="ECO:0000313" key="1">
    <source>
        <dbReference type="EMBL" id="AIG63706.1"/>
    </source>
</evidence>
<name>A0ABM5QLP8_9CORY</name>
<keyword evidence="2" id="KW-1185">Reference proteome</keyword>
<gene>
    <name evidence="1" type="ORF">CATYP_02305</name>
</gene>
<proteinExistence type="predicted"/>
<protein>
    <recommendedName>
        <fullName evidence="3">PE domain-containing protein</fullName>
    </recommendedName>
</protein>
<dbReference type="Proteomes" id="UP000028504">
    <property type="component" value="Chromosome"/>
</dbReference>